<feature type="chain" id="PRO_5035909542" evidence="1">
    <location>
        <begin position="18"/>
        <end position="532"/>
    </location>
</feature>
<dbReference type="SMART" id="SM00034">
    <property type="entry name" value="CLECT"/>
    <property type="match status" value="1"/>
</dbReference>
<name>A0A8R1XSB4_ONCVO</name>
<dbReference type="OMA" id="FYWYSAF"/>
<dbReference type="AlphaFoldDB" id="A0A8R1XSB4"/>
<feature type="signal peptide" evidence="1">
    <location>
        <begin position="1"/>
        <end position="17"/>
    </location>
</feature>
<feature type="domain" description="C-type lectin" evidence="2">
    <location>
        <begin position="410"/>
        <end position="515"/>
    </location>
</feature>
<dbReference type="InterPro" id="IPR001304">
    <property type="entry name" value="C-type_lectin-like"/>
</dbReference>
<sequence length="532" mass="61371">MISSLLLTVLFFLNVSSEKCRTNNDCDSGRCEWRRCVGKLGKVISGRVEITNCYIDEDCPTRYVCRDGTCKERLPLITDIHGLRPDHCYTDANCPAGFKCGFYKKCYNMSDSRYIVESLMHIPCQNEAPGFCAEVTGFDNAMCREIYFEYENVRSYICQLPPPFTSSEMKACGAGDACSRYSTCIRGTCYQPFWVTVRERCKSNDECTFRAYCNSDGGCQEGKWVLTHRSCRVSADCNDRTDIVKFICSKFECSYRRNVPFECDACRFDEFCDLYENCLQVQRLGEFNCDGDNWFYWYSAFYCSTKVEKTYVDALTHCSELDATLAYPPDRGTEKSFSAESALLSYLALRAGWVVEGNDETEITFVNWKNEEEREKKSRFFCKKEVHRSSMPNNATAYRGQKCQTSFVYRHDNCYIAGFTNFMPRFAIRTICNLLDAEIIKIRNMEEAQTAYGLAGGKSFWLGLKKGKRNWYWDSSTYGSRAYFFFWRAGQPDITSDKNCVYSSHAGEWMSADCDNFRSPKIFICQGPSYKY</sequence>
<dbReference type="InterPro" id="IPR016186">
    <property type="entry name" value="C-type_lectin-like/link_sf"/>
</dbReference>
<keyword evidence="1" id="KW-0732">Signal</keyword>
<dbReference type="Gene3D" id="3.10.100.10">
    <property type="entry name" value="Mannose-Binding Protein A, subunit A"/>
    <property type="match status" value="1"/>
</dbReference>
<dbReference type="InterPro" id="IPR016187">
    <property type="entry name" value="CTDL_fold"/>
</dbReference>
<protein>
    <submittedName>
        <fullName evidence="3">C-type lectin domain-containing protein</fullName>
    </submittedName>
</protein>
<dbReference type="CDD" id="cd00037">
    <property type="entry name" value="CLECT"/>
    <property type="match status" value="1"/>
</dbReference>
<dbReference type="SUPFAM" id="SSF56436">
    <property type="entry name" value="C-type lectin-like"/>
    <property type="match status" value="1"/>
</dbReference>
<proteinExistence type="predicted"/>
<dbReference type="EMBL" id="CMVM020000020">
    <property type="status" value="NOT_ANNOTATED_CDS"/>
    <property type="molecule type" value="Genomic_DNA"/>
</dbReference>
<accession>A0A8R1XSB4</accession>
<evidence type="ECO:0000313" key="4">
    <source>
        <dbReference type="Proteomes" id="UP000024404"/>
    </source>
</evidence>
<reference evidence="4" key="1">
    <citation type="submission" date="2013-10" db="EMBL/GenBank/DDBJ databases">
        <title>Genome sequencing of Onchocerca volvulus.</title>
        <authorList>
            <person name="Cotton J."/>
            <person name="Tsai J."/>
            <person name="Stanley E."/>
            <person name="Tracey A."/>
            <person name="Holroyd N."/>
            <person name="Lustigman S."/>
            <person name="Berriman M."/>
        </authorList>
    </citation>
    <scope>NUCLEOTIDE SEQUENCE</scope>
</reference>
<organism evidence="3 4">
    <name type="scientific">Onchocerca volvulus</name>
    <dbReference type="NCBI Taxonomy" id="6282"/>
    <lineage>
        <taxon>Eukaryota</taxon>
        <taxon>Metazoa</taxon>
        <taxon>Ecdysozoa</taxon>
        <taxon>Nematoda</taxon>
        <taxon>Chromadorea</taxon>
        <taxon>Rhabditida</taxon>
        <taxon>Spirurina</taxon>
        <taxon>Spiruromorpha</taxon>
        <taxon>Filarioidea</taxon>
        <taxon>Onchocercidae</taxon>
        <taxon>Onchocerca</taxon>
    </lineage>
</organism>
<evidence type="ECO:0000259" key="2">
    <source>
        <dbReference type="PROSITE" id="PS50041"/>
    </source>
</evidence>
<evidence type="ECO:0000256" key="1">
    <source>
        <dbReference type="SAM" id="SignalP"/>
    </source>
</evidence>
<reference evidence="3" key="2">
    <citation type="submission" date="2022-06" db="UniProtKB">
        <authorList>
            <consortium name="EnsemblMetazoa"/>
        </authorList>
    </citation>
    <scope>IDENTIFICATION</scope>
</reference>
<evidence type="ECO:0000313" key="3">
    <source>
        <dbReference type="EnsemblMetazoa" id="OVOC263.1"/>
    </source>
</evidence>
<dbReference type="PROSITE" id="PS50041">
    <property type="entry name" value="C_TYPE_LECTIN_2"/>
    <property type="match status" value="1"/>
</dbReference>
<dbReference type="EnsemblMetazoa" id="OVOC263.1">
    <property type="protein sequence ID" value="OVOC263.1"/>
    <property type="gene ID" value="WBGene00237072"/>
</dbReference>
<keyword evidence="4" id="KW-1185">Reference proteome</keyword>
<dbReference type="Proteomes" id="UP000024404">
    <property type="component" value="Unassembled WGS sequence"/>
</dbReference>